<dbReference type="Gene3D" id="1.10.490.10">
    <property type="entry name" value="Globins"/>
    <property type="match status" value="1"/>
</dbReference>
<keyword evidence="4 7" id="KW-0561">Oxygen transport</keyword>
<dbReference type="InterPro" id="IPR002338">
    <property type="entry name" value="Hemoglobin_a-typ"/>
</dbReference>
<dbReference type="PROSITE" id="PS01033">
    <property type="entry name" value="GLOBIN"/>
    <property type="match status" value="1"/>
</dbReference>
<accession>A0AAV7AER6</accession>
<proteinExistence type="inferred from homology"/>
<keyword evidence="3 7" id="KW-0349">Heme</keyword>
<dbReference type="GO" id="GO:0004601">
    <property type="term" value="F:peroxidase activity"/>
    <property type="evidence" value="ECO:0007669"/>
    <property type="project" value="TreeGrafter"/>
</dbReference>
<dbReference type="GO" id="GO:0042744">
    <property type="term" value="P:hydrogen peroxide catabolic process"/>
    <property type="evidence" value="ECO:0007669"/>
    <property type="project" value="TreeGrafter"/>
</dbReference>
<dbReference type="SUPFAM" id="SSF46458">
    <property type="entry name" value="Globin-like"/>
    <property type="match status" value="1"/>
</dbReference>
<organism evidence="9 10">
    <name type="scientific">Engystomops pustulosus</name>
    <name type="common">Tungara frog</name>
    <name type="synonym">Physalaemus pustulosus</name>
    <dbReference type="NCBI Taxonomy" id="76066"/>
    <lineage>
        <taxon>Eukaryota</taxon>
        <taxon>Metazoa</taxon>
        <taxon>Chordata</taxon>
        <taxon>Craniata</taxon>
        <taxon>Vertebrata</taxon>
        <taxon>Euteleostomi</taxon>
        <taxon>Amphibia</taxon>
        <taxon>Batrachia</taxon>
        <taxon>Anura</taxon>
        <taxon>Neobatrachia</taxon>
        <taxon>Hyloidea</taxon>
        <taxon>Leptodactylidae</taxon>
        <taxon>Leiuperinae</taxon>
        <taxon>Engystomops</taxon>
    </lineage>
</organism>
<dbReference type="GO" id="GO:0046872">
    <property type="term" value="F:metal ion binding"/>
    <property type="evidence" value="ECO:0007669"/>
    <property type="project" value="UniProtKB-KW"/>
</dbReference>
<dbReference type="InterPro" id="IPR000971">
    <property type="entry name" value="Globin"/>
</dbReference>
<dbReference type="GO" id="GO:0005344">
    <property type="term" value="F:oxygen carrier activity"/>
    <property type="evidence" value="ECO:0007669"/>
    <property type="project" value="UniProtKB-KW"/>
</dbReference>
<evidence type="ECO:0000256" key="7">
    <source>
        <dbReference type="RuleBase" id="RU000356"/>
    </source>
</evidence>
<evidence type="ECO:0000256" key="6">
    <source>
        <dbReference type="ARBA" id="ARBA00023004"/>
    </source>
</evidence>
<evidence type="ECO:0000313" key="10">
    <source>
        <dbReference type="Proteomes" id="UP000824782"/>
    </source>
</evidence>
<evidence type="ECO:0000313" key="9">
    <source>
        <dbReference type="EMBL" id="KAG8558494.1"/>
    </source>
</evidence>
<dbReference type="GO" id="GO:0020037">
    <property type="term" value="F:heme binding"/>
    <property type="evidence" value="ECO:0007669"/>
    <property type="project" value="InterPro"/>
</dbReference>
<evidence type="ECO:0000256" key="3">
    <source>
        <dbReference type="ARBA" id="ARBA00022617"/>
    </source>
</evidence>
<keyword evidence="10" id="KW-1185">Reference proteome</keyword>
<dbReference type="InterPro" id="IPR012292">
    <property type="entry name" value="Globin/Proto"/>
</dbReference>
<comment type="similarity">
    <text evidence="1 7">Belongs to the globin family.</text>
</comment>
<dbReference type="Proteomes" id="UP000824782">
    <property type="component" value="Unassembled WGS sequence"/>
</dbReference>
<dbReference type="GO" id="GO:0005833">
    <property type="term" value="C:hemoglobin complex"/>
    <property type="evidence" value="ECO:0007669"/>
    <property type="project" value="InterPro"/>
</dbReference>
<evidence type="ECO:0000259" key="8">
    <source>
        <dbReference type="PROSITE" id="PS01033"/>
    </source>
</evidence>
<evidence type="ECO:0000256" key="5">
    <source>
        <dbReference type="ARBA" id="ARBA00022723"/>
    </source>
</evidence>
<evidence type="ECO:0000256" key="2">
    <source>
        <dbReference type="ARBA" id="ARBA00022448"/>
    </source>
</evidence>
<dbReference type="GO" id="GO:0019825">
    <property type="term" value="F:oxygen binding"/>
    <property type="evidence" value="ECO:0007669"/>
    <property type="project" value="InterPro"/>
</dbReference>
<evidence type="ECO:0000256" key="1">
    <source>
        <dbReference type="ARBA" id="ARBA00008705"/>
    </source>
</evidence>
<dbReference type="GO" id="GO:0072562">
    <property type="term" value="C:blood microparticle"/>
    <property type="evidence" value="ECO:0007669"/>
    <property type="project" value="TreeGrafter"/>
</dbReference>
<dbReference type="InterPro" id="IPR009050">
    <property type="entry name" value="Globin-like_sf"/>
</dbReference>
<keyword evidence="5" id="KW-0479">Metal-binding</keyword>
<dbReference type="PANTHER" id="PTHR11442">
    <property type="entry name" value="HEMOGLOBIN FAMILY MEMBER"/>
    <property type="match status" value="1"/>
</dbReference>
<sequence>MAQQISIHMEKDLECSCRRLANMWTFGGSLSKLSDLHALQLRVDPGNFQLLSHCILSPLASHLPADFDASTHAALDKFLAAVSHHLISKYR</sequence>
<dbReference type="EMBL" id="WNYA01000008">
    <property type="protein sequence ID" value="KAG8558494.1"/>
    <property type="molecule type" value="Genomic_DNA"/>
</dbReference>
<dbReference type="InterPro" id="IPR050056">
    <property type="entry name" value="Hemoglobin_oxygen_transport"/>
</dbReference>
<dbReference type="AlphaFoldDB" id="A0AAV7AER6"/>
<dbReference type="GO" id="GO:0031720">
    <property type="term" value="F:haptoglobin binding"/>
    <property type="evidence" value="ECO:0007669"/>
    <property type="project" value="TreeGrafter"/>
</dbReference>
<comment type="caution">
    <text evidence="9">The sequence shown here is derived from an EMBL/GenBank/DDBJ whole genome shotgun (WGS) entry which is preliminary data.</text>
</comment>
<evidence type="ECO:0000256" key="4">
    <source>
        <dbReference type="ARBA" id="ARBA00022621"/>
    </source>
</evidence>
<feature type="domain" description="Globin" evidence="8">
    <location>
        <begin position="1"/>
        <end position="91"/>
    </location>
</feature>
<name>A0AAV7AER6_ENGPU</name>
<dbReference type="PRINTS" id="PR00612">
    <property type="entry name" value="ALPHAHAEM"/>
</dbReference>
<gene>
    <name evidence="9" type="ORF">GDO81_017021</name>
</gene>
<protein>
    <recommendedName>
        <fullName evidence="8">Globin domain-containing protein</fullName>
    </recommendedName>
</protein>
<dbReference type="GO" id="GO:0043177">
    <property type="term" value="F:organic acid binding"/>
    <property type="evidence" value="ECO:0007669"/>
    <property type="project" value="TreeGrafter"/>
</dbReference>
<keyword evidence="6" id="KW-0408">Iron</keyword>
<dbReference type="GO" id="GO:0031838">
    <property type="term" value="C:haptoglobin-hemoglobin complex"/>
    <property type="evidence" value="ECO:0007669"/>
    <property type="project" value="TreeGrafter"/>
</dbReference>
<reference evidence="9" key="1">
    <citation type="thesis" date="2020" institute="ProQuest LLC" country="789 East Eisenhower Parkway, Ann Arbor, MI, USA">
        <title>Comparative Genomics and Chromosome Evolution.</title>
        <authorList>
            <person name="Mudd A.B."/>
        </authorList>
    </citation>
    <scope>NUCLEOTIDE SEQUENCE</scope>
    <source>
        <strain evidence="9">237g6f4</strain>
        <tissue evidence="9">Blood</tissue>
    </source>
</reference>
<keyword evidence="2 7" id="KW-0813">Transport</keyword>
<dbReference type="Pfam" id="PF00042">
    <property type="entry name" value="Globin"/>
    <property type="match status" value="1"/>
</dbReference>